<feature type="binding site" evidence="1">
    <location>
        <position position="115"/>
    </location>
    <ligand>
        <name>S-adenosyl-L-methionine</name>
        <dbReference type="ChEBI" id="CHEBI:59789"/>
    </ligand>
</feature>
<evidence type="ECO:0000313" key="3">
    <source>
        <dbReference type="EMBL" id="KPP95715.1"/>
    </source>
</evidence>
<evidence type="ECO:0000313" key="4">
    <source>
        <dbReference type="Proteomes" id="UP000050413"/>
    </source>
</evidence>
<keyword evidence="1" id="KW-0694">RNA-binding</keyword>
<accession>A0A0P7YXP7</accession>
<dbReference type="OrthoDB" id="9791274at2"/>
<feature type="binding site" evidence="1">
    <location>
        <position position="19"/>
    </location>
    <ligand>
        <name>S-adenosyl-L-methionine</name>
        <dbReference type="ChEBI" id="CHEBI:59789"/>
    </ligand>
</feature>
<name>A0A0P7YXP7_9RHOB</name>
<sequence length="258" mass="28059">MLSYQHLFHAGNPADVHKHALLAWLLAYMTAKDKPLSYIETHAGRGLYDLDAPQAVKTGEAAAGITRAQALFAPAHPYIRALAATRAAHGAAAYPGSPLIAAHALRAMDRITLAELHPQEYDALSRNMAGQGARVYKRDGLDMAVAICPPTPRRGVLMVDPSYEVKSDYATLPRVLGQIARKWNVGVLVLWYPILRDGPHDALTAALRAEMPEIACFEARFQPARPGHRMIGSGMAVLRAPWGMAEEATRIAGFLQNL</sequence>
<dbReference type="RefSeq" id="WP_072246203.1">
    <property type="nucleotide sequence ID" value="NZ_FBYC01000004.1"/>
</dbReference>
<feature type="binding site" evidence="1">
    <location>
        <position position="42"/>
    </location>
    <ligand>
        <name>S-adenosyl-L-methionine</name>
        <dbReference type="ChEBI" id="CHEBI:59789"/>
    </ligand>
</feature>
<evidence type="ECO:0000313" key="5">
    <source>
        <dbReference type="Proteomes" id="UP000182045"/>
    </source>
</evidence>
<dbReference type="HAMAP" id="MF_00934">
    <property type="entry name" value="23SrRNA_methyltr_J"/>
    <property type="match status" value="1"/>
</dbReference>
<dbReference type="Pfam" id="PF04378">
    <property type="entry name" value="RsmJ"/>
    <property type="match status" value="1"/>
</dbReference>
<dbReference type="SUPFAM" id="SSF53335">
    <property type="entry name" value="S-adenosyl-L-methionine-dependent methyltransferases"/>
    <property type="match status" value="1"/>
</dbReference>
<proteinExistence type="inferred from homology"/>
<dbReference type="Proteomes" id="UP000050413">
    <property type="component" value="Unassembled WGS sequence"/>
</dbReference>
<comment type="catalytic activity">
    <reaction evidence="1">
        <text>adenosine(2030) in 23S rRNA + S-adenosyl-L-methionine = N(6)-methyladenosine(2030) in 23S rRNA + S-adenosyl-L-homocysteine + H(+)</text>
        <dbReference type="Rhea" id="RHEA:43736"/>
        <dbReference type="Rhea" id="RHEA-COMP:10668"/>
        <dbReference type="Rhea" id="RHEA-COMP:10669"/>
        <dbReference type="ChEBI" id="CHEBI:15378"/>
        <dbReference type="ChEBI" id="CHEBI:57856"/>
        <dbReference type="ChEBI" id="CHEBI:59789"/>
        <dbReference type="ChEBI" id="CHEBI:74411"/>
        <dbReference type="ChEBI" id="CHEBI:74449"/>
        <dbReference type="EC" id="2.1.1.266"/>
    </reaction>
</comment>
<dbReference type="GO" id="GO:0070475">
    <property type="term" value="P:rRNA base methylation"/>
    <property type="evidence" value="ECO:0007669"/>
    <property type="project" value="UniProtKB-UniRule"/>
</dbReference>
<dbReference type="GO" id="GO:0003723">
    <property type="term" value="F:RNA binding"/>
    <property type="evidence" value="ECO:0007669"/>
    <property type="project" value="UniProtKB-UniRule"/>
</dbReference>
<feature type="binding site" evidence="1">
    <location>
        <position position="160"/>
    </location>
    <ligand>
        <name>S-adenosyl-L-methionine</name>
        <dbReference type="ChEBI" id="CHEBI:59789"/>
    </ligand>
</feature>
<dbReference type="PANTHER" id="PTHR37426">
    <property type="entry name" value="RIBOSOMAL RNA LARGE SUBUNIT METHYLTRANSFERASE J"/>
    <property type="match status" value="1"/>
</dbReference>
<protein>
    <recommendedName>
        <fullName evidence="1">Ribosomal RNA large subunit methyltransferase J</fullName>
        <ecNumber evidence="1">2.1.1.266</ecNumber>
    </recommendedName>
    <alternativeName>
        <fullName evidence="1">23S rRNA (adenine(2030)-N6)-methyltransferase</fullName>
    </alternativeName>
    <alternativeName>
        <fullName evidence="1">23S rRNA m6A2030 methyltransferase</fullName>
    </alternativeName>
</protein>
<comment type="function">
    <text evidence="1">Specifically methylates the adenine in position 2030 of 23S rRNA.</text>
</comment>
<keyword evidence="1" id="KW-0949">S-adenosyl-L-methionine</keyword>
<dbReference type="InterPro" id="IPR029063">
    <property type="entry name" value="SAM-dependent_MTases_sf"/>
</dbReference>
<gene>
    <name evidence="1 3" type="primary">rlmJ</name>
    <name evidence="2" type="ORF">Ga0058931_2006</name>
    <name evidence="3" type="ORF">HLUCCA05_03345</name>
</gene>
<dbReference type="Gene3D" id="3.40.50.150">
    <property type="entry name" value="Vaccinia Virus protein VP39"/>
    <property type="match status" value="1"/>
</dbReference>
<reference evidence="3 4" key="1">
    <citation type="submission" date="2015-09" db="EMBL/GenBank/DDBJ databases">
        <title>Identification and resolution of microdiversity through metagenomic sequencing of parallel consortia.</title>
        <authorList>
            <person name="Nelson W.C."/>
            <person name="Romine M.F."/>
            <person name="Lindemann S.R."/>
        </authorList>
    </citation>
    <scope>NUCLEOTIDE SEQUENCE [LARGE SCALE GENOMIC DNA]</scope>
    <source>
        <strain evidence="3">HL-91</strain>
    </source>
</reference>
<keyword evidence="1" id="KW-0698">rRNA processing</keyword>
<dbReference type="InterPro" id="IPR007473">
    <property type="entry name" value="RlmJ"/>
</dbReference>
<feature type="site" description="Interaction with substrate rRNA" evidence="1">
    <location>
        <position position="4"/>
    </location>
</feature>
<feature type="binding site" evidence="1">
    <location>
        <begin position="139"/>
        <end position="140"/>
    </location>
    <ligand>
        <name>S-adenosyl-L-methionine</name>
        <dbReference type="ChEBI" id="CHEBI:59789"/>
    </ligand>
</feature>
<dbReference type="PANTHER" id="PTHR37426:SF1">
    <property type="entry name" value="RIBOSOMAL RNA LARGE SUBUNIT METHYLTRANSFERASE J"/>
    <property type="match status" value="1"/>
</dbReference>
<dbReference type="EMBL" id="LJSG01000002">
    <property type="protein sequence ID" value="KPP95715.1"/>
    <property type="molecule type" value="Genomic_DNA"/>
</dbReference>
<keyword evidence="1 3" id="KW-0808">Transferase</keyword>
<dbReference type="EC" id="2.1.1.266" evidence="1"/>
<organism evidence="3 4">
    <name type="scientific">Roseibaca calidilacus</name>
    <dbReference type="NCBI Taxonomy" id="1666912"/>
    <lineage>
        <taxon>Bacteria</taxon>
        <taxon>Pseudomonadati</taxon>
        <taxon>Pseudomonadota</taxon>
        <taxon>Alphaproteobacteria</taxon>
        <taxon>Rhodobacterales</taxon>
        <taxon>Paracoccaceae</taxon>
        <taxon>Roseinatronobacter</taxon>
    </lineage>
</organism>
<dbReference type="GO" id="GO:0005829">
    <property type="term" value="C:cytosol"/>
    <property type="evidence" value="ECO:0007669"/>
    <property type="project" value="TreeGrafter"/>
</dbReference>
<dbReference type="AlphaFoldDB" id="A0A0P7YXP7"/>
<reference evidence="2 5" key="2">
    <citation type="submission" date="2016-01" db="EMBL/GenBank/DDBJ databases">
        <authorList>
            <person name="Varghese N."/>
        </authorList>
    </citation>
    <scope>NUCLEOTIDE SEQUENCE [LARGE SCALE GENOMIC DNA]</scope>
    <source>
        <strain evidence="2 5">HL-91</strain>
    </source>
</reference>
<evidence type="ECO:0000313" key="2">
    <source>
        <dbReference type="EMBL" id="CUX81833.1"/>
    </source>
</evidence>
<feature type="binding site" evidence="1">
    <location>
        <position position="97"/>
    </location>
    <ligand>
        <name>S-adenosyl-L-methionine</name>
        <dbReference type="ChEBI" id="CHEBI:59789"/>
    </ligand>
</feature>
<keyword evidence="5" id="KW-1185">Reference proteome</keyword>
<dbReference type="PATRIC" id="fig|1666912.4.peg.1826"/>
<comment type="subunit">
    <text evidence="1">Monomer.</text>
</comment>
<dbReference type="GO" id="GO:0036307">
    <property type="term" value="F:23S rRNA (adenine(2030)-N(6))-methyltransferase activity"/>
    <property type="evidence" value="ECO:0007669"/>
    <property type="project" value="UniProtKB-UniRule"/>
</dbReference>
<dbReference type="STRING" id="1666912.Ga0058931_2006"/>
<comment type="similarity">
    <text evidence="1">Belongs to the RlmJ family.</text>
</comment>
<dbReference type="Proteomes" id="UP000182045">
    <property type="component" value="Unassembled WGS sequence"/>
</dbReference>
<dbReference type="EMBL" id="FBYC01000004">
    <property type="protein sequence ID" value="CUX81833.1"/>
    <property type="molecule type" value="Genomic_DNA"/>
</dbReference>
<feature type="active site" description="Proton acceptor" evidence="1">
    <location>
        <position position="160"/>
    </location>
</feature>
<keyword evidence="1 3" id="KW-0489">Methyltransferase</keyword>
<evidence type="ECO:0000256" key="1">
    <source>
        <dbReference type="HAMAP-Rule" id="MF_00934"/>
    </source>
</evidence>
<comment type="caution">
    <text evidence="3">The sequence shown here is derived from an EMBL/GenBank/DDBJ whole genome shotgun (WGS) entry which is preliminary data.</text>
</comment>